<feature type="compositionally biased region" description="Polar residues" evidence="4">
    <location>
        <begin position="163"/>
        <end position="179"/>
    </location>
</feature>
<dbReference type="AlphaFoldDB" id="A0A8T3DYJ0"/>
<dbReference type="PANTHER" id="PTHR11860:SF111">
    <property type="entry name" value="IMMUNOGLOBULIN SUBTYPE DOMAIN-CONTAINING PROTEIN"/>
    <property type="match status" value="1"/>
</dbReference>
<dbReference type="Pfam" id="PF07686">
    <property type="entry name" value="V-set"/>
    <property type="match status" value="1"/>
</dbReference>
<reference evidence="8" key="1">
    <citation type="submission" date="2021-01" db="EMBL/GenBank/DDBJ databases">
        <authorList>
            <person name="Zahm M."/>
            <person name="Roques C."/>
            <person name="Cabau C."/>
            <person name="Klopp C."/>
            <person name="Donnadieu C."/>
            <person name="Jouanno E."/>
            <person name="Lampietro C."/>
            <person name="Louis A."/>
            <person name="Herpin A."/>
            <person name="Echchiki A."/>
            <person name="Berthelot C."/>
            <person name="Parey E."/>
            <person name="Roest-Crollius H."/>
            <person name="Braasch I."/>
            <person name="Postlethwait J."/>
            <person name="Bobe J."/>
            <person name="Montfort J."/>
            <person name="Bouchez O."/>
            <person name="Begum T."/>
            <person name="Mejri S."/>
            <person name="Adams A."/>
            <person name="Chen W.-J."/>
            <person name="Guiguen Y."/>
        </authorList>
    </citation>
    <scope>NUCLEOTIDE SEQUENCE</scope>
    <source>
        <tissue evidence="8">Blood</tissue>
    </source>
</reference>
<gene>
    <name evidence="8" type="ORF">AGOR_G00041040</name>
</gene>
<dbReference type="InterPro" id="IPR013783">
    <property type="entry name" value="Ig-like_fold"/>
</dbReference>
<evidence type="ECO:0000256" key="4">
    <source>
        <dbReference type="SAM" id="MobiDB-lite"/>
    </source>
</evidence>
<keyword evidence="6" id="KW-0732">Signal</keyword>
<feature type="region of interest" description="Disordered" evidence="4">
    <location>
        <begin position="139"/>
        <end position="179"/>
    </location>
</feature>
<evidence type="ECO:0000256" key="6">
    <source>
        <dbReference type="SAM" id="SignalP"/>
    </source>
</evidence>
<dbReference type="OrthoDB" id="284782at2759"/>
<name>A0A8T3DYJ0_9TELE</name>
<keyword evidence="3 5" id="KW-0472">Membrane</keyword>
<dbReference type="SUPFAM" id="SSF48726">
    <property type="entry name" value="Immunoglobulin"/>
    <property type="match status" value="1"/>
</dbReference>
<proteinExistence type="predicted"/>
<evidence type="ECO:0000259" key="7">
    <source>
        <dbReference type="PROSITE" id="PS50835"/>
    </source>
</evidence>
<dbReference type="InterPro" id="IPR050671">
    <property type="entry name" value="CD300_family_receptors"/>
</dbReference>
<evidence type="ECO:0000256" key="3">
    <source>
        <dbReference type="ARBA" id="ARBA00023136"/>
    </source>
</evidence>
<dbReference type="InterPro" id="IPR003599">
    <property type="entry name" value="Ig_sub"/>
</dbReference>
<comment type="subcellular location">
    <subcellularLocation>
        <location evidence="1">Membrane</location>
    </subcellularLocation>
</comment>
<keyword evidence="9" id="KW-1185">Reference proteome</keyword>
<evidence type="ECO:0000256" key="5">
    <source>
        <dbReference type="SAM" id="Phobius"/>
    </source>
</evidence>
<dbReference type="InterPro" id="IPR036179">
    <property type="entry name" value="Ig-like_dom_sf"/>
</dbReference>
<keyword evidence="5" id="KW-1133">Transmembrane helix</keyword>
<dbReference type="SMART" id="SM00409">
    <property type="entry name" value="IG"/>
    <property type="match status" value="1"/>
</dbReference>
<keyword evidence="2 5" id="KW-0812">Transmembrane</keyword>
<dbReference type="Gene3D" id="2.60.40.10">
    <property type="entry name" value="Immunoglobulins"/>
    <property type="match status" value="1"/>
</dbReference>
<protein>
    <recommendedName>
        <fullName evidence="7">Ig-like domain-containing protein</fullName>
    </recommendedName>
</protein>
<feature type="domain" description="Ig-like" evidence="7">
    <location>
        <begin position="5"/>
        <end position="120"/>
    </location>
</feature>
<dbReference type="PROSITE" id="PS50835">
    <property type="entry name" value="IG_LIKE"/>
    <property type="match status" value="1"/>
</dbReference>
<dbReference type="Proteomes" id="UP000829720">
    <property type="component" value="Unassembled WGS sequence"/>
</dbReference>
<evidence type="ECO:0000313" key="8">
    <source>
        <dbReference type="EMBL" id="KAI1902081.1"/>
    </source>
</evidence>
<accession>A0A8T3DYJ0</accession>
<evidence type="ECO:0000256" key="1">
    <source>
        <dbReference type="ARBA" id="ARBA00004370"/>
    </source>
</evidence>
<dbReference type="InterPro" id="IPR007110">
    <property type="entry name" value="Ig-like_dom"/>
</dbReference>
<organism evidence="8 9">
    <name type="scientific">Albula goreensis</name>
    <dbReference type="NCBI Taxonomy" id="1534307"/>
    <lineage>
        <taxon>Eukaryota</taxon>
        <taxon>Metazoa</taxon>
        <taxon>Chordata</taxon>
        <taxon>Craniata</taxon>
        <taxon>Vertebrata</taxon>
        <taxon>Euteleostomi</taxon>
        <taxon>Actinopterygii</taxon>
        <taxon>Neopterygii</taxon>
        <taxon>Teleostei</taxon>
        <taxon>Albuliformes</taxon>
        <taxon>Albulidae</taxon>
        <taxon>Albula</taxon>
    </lineage>
</organism>
<evidence type="ECO:0000256" key="2">
    <source>
        <dbReference type="ARBA" id="ARBA00022692"/>
    </source>
</evidence>
<dbReference type="EMBL" id="JAERUA010000003">
    <property type="protein sequence ID" value="KAI1902081.1"/>
    <property type="molecule type" value="Genomic_DNA"/>
</dbReference>
<evidence type="ECO:0000313" key="9">
    <source>
        <dbReference type="Proteomes" id="UP000829720"/>
    </source>
</evidence>
<feature type="transmembrane region" description="Helical" evidence="5">
    <location>
        <begin position="186"/>
        <end position="212"/>
    </location>
</feature>
<sequence length="304" mass="34260">MECFPQLILLWVTLSEAYSLSSVNEVVGPKGGSVSILCIYDLKYRDSVKFWCQGYYRNGCKVLAKTDSSSRTTENTAISDDQTQGIFTVTMRNLMESDMGYYSCGIETENMANTNSVYVRVSKGDLGLSINSDRINPVLQQTPVQSSTYPAPKRKPSEKKEATITSRGKNPSVSETVPTGHTPSNLTWIIILVAGSFFILLLVAVVLFTVTIKRNKRREKNRLGAQHGVENVQRTPEEDCVDDIQYAEVSFKKKAKKRTEQEEDCVDDIQYAEVSFKKKAKKRTETISNMEESVIYSDIRKRPQ</sequence>
<feature type="chain" id="PRO_5035719429" description="Ig-like domain-containing protein" evidence="6">
    <location>
        <begin position="18"/>
        <end position="304"/>
    </location>
</feature>
<dbReference type="GO" id="GO:0005886">
    <property type="term" value="C:plasma membrane"/>
    <property type="evidence" value="ECO:0007669"/>
    <property type="project" value="TreeGrafter"/>
</dbReference>
<feature type="signal peptide" evidence="6">
    <location>
        <begin position="1"/>
        <end position="17"/>
    </location>
</feature>
<dbReference type="GO" id="GO:0004888">
    <property type="term" value="F:transmembrane signaling receptor activity"/>
    <property type="evidence" value="ECO:0007669"/>
    <property type="project" value="TreeGrafter"/>
</dbReference>
<dbReference type="CDD" id="cd05716">
    <property type="entry name" value="IgV_pIgR_like"/>
    <property type="match status" value="1"/>
</dbReference>
<dbReference type="PANTHER" id="PTHR11860">
    <property type="entry name" value="POLYMERIC-IMMUNOGLOBULIN RECEPTOR"/>
    <property type="match status" value="1"/>
</dbReference>
<feature type="compositionally biased region" description="Polar residues" evidence="4">
    <location>
        <begin position="139"/>
        <end position="149"/>
    </location>
</feature>
<dbReference type="InterPro" id="IPR013106">
    <property type="entry name" value="Ig_V-set"/>
</dbReference>
<comment type="caution">
    <text evidence="8">The sequence shown here is derived from an EMBL/GenBank/DDBJ whole genome shotgun (WGS) entry which is preliminary data.</text>
</comment>